<feature type="transmembrane region" description="Helical" evidence="1">
    <location>
        <begin position="202"/>
        <end position="221"/>
    </location>
</feature>
<keyword evidence="1" id="KW-0472">Membrane</keyword>
<dbReference type="GO" id="GO:0016020">
    <property type="term" value="C:membrane"/>
    <property type="evidence" value="ECO:0007669"/>
    <property type="project" value="InterPro"/>
</dbReference>
<dbReference type="OrthoDB" id="70250at2759"/>
<feature type="transmembrane region" description="Helical" evidence="1">
    <location>
        <begin position="20"/>
        <end position="38"/>
    </location>
</feature>
<gene>
    <name evidence="2" type="ORF">ASCRUDRAFT_113646</name>
</gene>
<protein>
    <submittedName>
        <fullName evidence="2">Gpi1-domain-containing protein</fullName>
    </submittedName>
</protein>
<dbReference type="InterPro" id="IPR007720">
    <property type="entry name" value="PigQ/GPI1"/>
</dbReference>
<dbReference type="AlphaFoldDB" id="A0A1D2VCA7"/>
<dbReference type="GeneID" id="30962429"/>
<reference evidence="3" key="1">
    <citation type="submission" date="2016-05" db="EMBL/GenBank/DDBJ databases">
        <title>Comparative genomics of biotechnologically important yeasts.</title>
        <authorList>
            <consortium name="DOE Joint Genome Institute"/>
            <person name="Riley R."/>
            <person name="Haridas S."/>
            <person name="Wolfe K.H."/>
            <person name="Lopes M.R."/>
            <person name="Hittinger C.T."/>
            <person name="Goker M."/>
            <person name="Salamov A."/>
            <person name="Wisecaver J."/>
            <person name="Long T.M."/>
            <person name="Aerts A.L."/>
            <person name="Barry K."/>
            <person name="Choi C."/>
            <person name="Clum A."/>
            <person name="Coughlan A.Y."/>
            <person name="Deshpande S."/>
            <person name="Douglass A.P."/>
            <person name="Hanson S.J."/>
            <person name="Klenk H.-P."/>
            <person name="Labutti K."/>
            <person name="Lapidus A."/>
            <person name="Lindquist E."/>
            <person name="Lipzen A."/>
            <person name="Meier-Kolthoff J.P."/>
            <person name="Ohm R.A."/>
            <person name="Otillar R.P."/>
            <person name="Pangilinan J."/>
            <person name="Peng Y."/>
            <person name="Rokas A."/>
            <person name="Rosa C.A."/>
            <person name="Scheuner C."/>
            <person name="Sibirny A.A."/>
            <person name="Slot J.C."/>
            <person name="Stielow J.B."/>
            <person name="Sun H."/>
            <person name="Kurtzman C.P."/>
            <person name="Blackwell M."/>
            <person name="Grigoriev I.V."/>
            <person name="Jeffries T.W."/>
        </authorList>
    </citation>
    <scope>NUCLEOTIDE SEQUENCE [LARGE SCALE GENOMIC DNA]</scope>
    <source>
        <strain evidence="3">DSM 1968</strain>
    </source>
</reference>
<feature type="transmembrane region" description="Helical" evidence="1">
    <location>
        <begin position="165"/>
        <end position="196"/>
    </location>
</feature>
<dbReference type="GO" id="GO:0005783">
    <property type="term" value="C:endoplasmic reticulum"/>
    <property type="evidence" value="ECO:0007669"/>
    <property type="project" value="TreeGrafter"/>
</dbReference>
<feature type="transmembrane region" description="Helical" evidence="1">
    <location>
        <begin position="120"/>
        <end position="144"/>
    </location>
</feature>
<dbReference type="Pfam" id="PF05024">
    <property type="entry name" value="Gpi1"/>
    <property type="match status" value="1"/>
</dbReference>
<keyword evidence="3" id="KW-1185">Reference proteome</keyword>
<dbReference type="PANTHER" id="PTHR21329:SF3">
    <property type="entry name" value="PHOSPHATIDYLINOSITOL N-ACETYLGLUCOSAMINYLTRANSFERASE SUBUNIT Q"/>
    <property type="match status" value="1"/>
</dbReference>
<sequence length="334" mass="39730">MTVSNLINLNSFQSLLHSSLVNLLFLMKNSLMKLTLWLMDNPGGLKLNENLSKFFGELILWIIEFYSIFILNFFAIFNDFIIKNFIINFIFIRLSYFLGLSLIISILIDLNKFINFNILIIYNSLFKILKILVSILKSLIRLFYGKKYNIFRKRIDFENFEIDQLILGTFIFIILIFLLPTILIFFSSFLILKIILIDFVSLNFEILLIDLNFFPIFLIMLKIKDNNRIPNGIKFKMGERKNYLKLLNESLKLNDIIFNSYYYLSIKNSIKNSFNLEFFKEIFIYNTYNNYNPKNKENSDSQLVDRLKKNDGNEICIKSILLFRKELFNCYCSN</sequence>
<feature type="transmembrane region" description="Helical" evidence="1">
    <location>
        <begin position="85"/>
        <end position="108"/>
    </location>
</feature>
<dbReference type="STRING" id="1344418.A0A1D2VCA7"/>
<keyword evidence="1" id="KW-0812">Transmembrane</keyword>
<evidence type="ECO:0000256" key="1">
    <source>
        <dbReference type="SAM" id="Phobius"/>
    </source>
</evidence>
<feature type="transmembrane region" description="Helical" evidence="1">
    <location>
        <begin position="58"/>
        <end position="78"/>
    </location>
</feature>
<dbReference type="RefSeq" id="XP_020045499.1">
    <property type="nucleotide sequence ID" value="XM_020188793.1"/>
</dbReference>
<evidence type="ECO:0000313" key="3">
    <source>
        <dbReference type="Proteomes" id="UP000095038"/>
    </source>
</evidence>
<name>A0A1D2VCA7_9ASCO</name>
<keyword evidence="1" id="KW-1133">Transmembrane helix</keyword>
<dbReference type="GO" id="GO:0006506">
    <property type="term" value="P:GPI anchor biosynthetic process"/>
    <property type="evidence" value="ECO:0007669"/>
    <property type="project" value="InterPro"/>
</dbReference>
<organism evidence="2 3">
    <name type="scientific">Ascoidea rubescens DSM 1968</name>
    <dbReference type="NCBI Taxonomy" id="1344418"/>
    <lineage>
        <taxon>Eukaryota</taxon>
        <taxon>Fungi</taxon>
        <taxon>Dikarya</taxon>
        <taxon>Ascomycota</taxon>
        <taxon>Saccharomycotina</taxon>
        <taxon>Saccharomycetes</taxon>
        <taxon>Ascoideaceae</taxon>
        <taxon>Ascoidea</taxon>
    </lineage>
</organism>
<dbReference type="PANTHER" id="PTHR21329">
    <property type="entry name" value="PHOSPHATIDYLINOSITOL N-ACETYLGLUCOSAMINYLTRANSFERASE SUBUNIT Q-RELATED"/>
    <property type="match status" value="1"/>
</dbReference>
<accession>A0A1D2VCA7</accession>
<dbReference type="EMBL" id="KV454487">
    <property type="protein sequence ID" value="ODV59192.1"/>
    <property type="molecule type" value="Genomic_DNA"/>
</dbReference>
<dbReference type="InParanoid" id="A0A1D2VCA7"/>
<evidence type="ECO:0000313" key="2">
    <source>
        <dbReference type="EMBL" id="ODV59192.1"/>
    </source>
</evidence>
<dbReference type="Proteomes" id="UP000095038">
    <property type="component" value="Unassembled WGS sequence"/>
</dbReference>
<proteinExistence type="predicted"/>